<feature type="coiled-coil region" evidence="1">
    <location>
        <begin position="126"/>
        <end position="222"/>
    </location>
</feature>
<dbReference type="PANTHER" id="PTHR43941:SF1">
    <property type="entry name" value="STRUCTURAL MAINTENANCE OF CHROMOSOMES PROTEIN 2"/>
    <property type="match status" value="1"/>
</dbReference>
<dbReference type="SUPFAM" id="SSF52540">
    <property type="entry name" value="P-loop containing nucleoside triphosphate hydrolases"/>
    <property type="match status" value="1"/>
</dbReference>
<dbReference type="InterPro" id="IPR027417">
    <property type="entry name" value="P-loop_NTPase"/>
</dbReference>
<dbReference type="Proteomes" id="UP000532162">
    <property type="component" value="Unassembled WGS sequence"/>
</dbReference>
<evidence type="ECO:0000256" key="1">
    <source>
        <dbReference type="SAM" id="Coils"/>
    </source>
</evidence>
<dbReference type="GO" id="GO:0000785">
    <property type="term" value="C:chromatin"/>
    <property type="evidence" value="ECO:0007669"/>
    <property type="project" value="TreeGrafter"/>
</dbReference>
<dbReference type="EMBL" id="JACCPJ010000002">
    <property type="protein sequence ID" value="NZD63068.1"/>
    <property type="molecule type" value="Genomic_DNA"/>
</dbReference>
<dbReference type="RefSeq" id="WP_180695376.1">
    <property type="nucleotide sequence ID" value="NZ_JACCPJ010000002.1"/>
</dbReference>
<organism evidence="2 3">
    <name type="scientific">Rhizobium changzhiense</name>
    <dbReference type="NCBI Taxonomy" id="2692317"/>
    <lineage>
        <taxon>Bacteria</taxon>
        <taxon>Pseudomonadati</taxon>
        <taxon>Pseudomonadota</taxon>
        <taxon>Alphaproteobacteria</taxon>
        <taxon>Hyphomicrobiales</taxon>
        <taxon>Rhizobiaceae</taxon>
        <taxon>Rhizobium/Agrobacterium group</taxon>
        <taxon>Rhizobium</taxon>
    </lineage>
</organism>
<name>A0A7Z0RMW1_9HYPH</name>
<dbReference type="GO" id="GO:0000796">
    <property type="term" value="C:condensin complex"/>
    <property type="evidence" value="ECO:0007669"/>
    <property type="project" value="TreeGrafter"/>
</dbReference>
<dbReference type="Gene3D" id="3.40.50.300">
    <property type="entry name" value="P-loop containing nucleotide triphosphate hydrolases"/>
    <property type="match status" value="1"/>
</dbReference>
<dbReference type="GO" id="GO:0003682">
    <property type="term" value="F:chromatin binding"/>
    <property type="evidence" value="ECO:0007669"/>
    <property type="project" value="TreeGrafter"/>
</dbReference>
<proteinExistence type="predicted"/>
<sequence>MLTENILLLVLTAVVLVALIGAQTVLAIYHDRAVTAAGPTMTLEALIASIDQKRNALSDIENDLAERRKALANIADVQADYDATKRQLDDLKTEWLQQDERRAEVRTVREEIEEKINEKLAVESDLATGRADLDAVQERLAAAERLFATNDEMKREHAALEARLGELRSEAARLSEAQERVQYLEATASELARAVAQDEGRLEVATRELAVAREALAAEQQAVATVRAELTQAAARTAASEERAMAIESEIGKLDERRSSLMAQLARLEDNIGEAVGSGSGGEDDDDRIKELIALPPVLEHMKIWPERAGENEDEAITRVKRRLSENGLQYPDRTVMAFHTAMKTNETTQMAVLAGISGTGKSQLPRQYAAAMGIGFLQVPVQPRWDSPQDLMGFYNYIEKRFRPTDMARALYQLDTINNTKSEFQDRMMMVLLDEMNLARIEYYFSDFLSRLESRPSSDRTGERSLRKDAEIELEIPMPRGKNPPRIFPGYNLLFAGTMNEDESTQSLSDKVVDRANVIRFSAPKRIHTSTQSGRSPEPEALSAKRWRSWVRSVSNAEGDAAVTSRIERMVEVMTDFRRPFGHRLGRAIMAYVSNYPGRGGDVRIPLADQIEMRLLPKLRGLEVDANDFAFGKLKSFVSDDLQDDALAQAIEASIQTARDGAGQFVWNGVSR</sequence>
<reference evidence="2 3" key="1">
    <citation type="submission" date="2020-07" db="EMBL/GenBank/DDBJ databases">
        <authorList>
            <person name="Sun Q."/>
        </authorList>
    </citation>
    <scope>NUCLEOTIDE SEQUENCE [LARGE SCALE GENOMIC DNA]</scope>
    <source>
        <strain evidence="2 3">WYCCWR 11290</strain>
    </source>
</reference>
<protein>
    <submittedName>
        <fullName evidence="2">Chromosome segregation ATPase-like protein</fullName>
    </submittedName>
</protein>
<feature type="coiled-coil region" evidence="1">
    <location>
        <begin position="43"/>
        <end position="94"/>
    </location>
</feature>
<evidence type="ECO:0000313" key="2">
    <source>
        <dbReference type="EMBL" id="NZD63068.1"/>
    </source>
</evidence>
<comment type="caution">
    <text evidence="2">The sequence shown here is derived from an EMBL/GenBank/DDBJ whole genome shotgun (WGS) entry which is preliminary data.</text>
</comment>
<dbReference type="GO" id="GO:0000793">
    <property type="term" value="C:condensed chromosome"/>
    <property type="evidence" value="ECO:0007669"/>
    <property type="project" value="TreeGrafter"/>
</dbReference>
<dbReference type="PANTHER" id="PTHR43941">
    <property type="entry name" value="STRUCTURAL MAINTENANCE OF CHROMOSOMES PROTEIN 2"/>
    <property type="match status" value="1"/>
</dbReference>
<dbReference type="AlphaFoldDB" id="A0A7Z0RMW1"/>
<keyword evidence="1" id="KW-0175">Coiled coil</keyword>
<accession>A0A7Z0RMW1</accession>
<gene>
    <name evidence="2" type="ORF">HX900_18350</name>
</gene>
<evidence type="ECO:0000313" key="3">
    <source>
        <dbReference type="Proteomes" id="UP000532162"/>
    </source>
</evidence>